<evidence type="ECO:0000313" key="7">
    <source>
        <dbReference type="EMBL" id="CAD8447171.1"/>
    </source>
</evidence>
<dbReference type="PANTHER" id="PTHR23405">
    <property type="entry name" value="MAINTENANCE OF KILLER 16 MAK16 PROTEIN-RELATED"/>
    <property type="match status" value="1"/>
</dbReference>
<feature type="region of interest" description="Disordered" evidence="5">
    <location>
        <begin position="199"/>
        <end position="218"/>
    </location>
</feature>
<dbReference type="PANTHER" id="PTHR23405:SF4">
    <property type="entry name" value="PROTEIN MAK16 HOMOLOG"/>
    <property type="match status" value="1"/>
</dbReference>
<feature type="domain" description="Ribosomal eL28/Mak16" evidence="6">
    <location>
        <begin position="6"/>
        <end position="123"/>
    </location>
</feature>
<gene>
    <name evidence="7" type="ORF">LAMO00422_LOCUS8961</name>
</gene>
<dbReference type="GO" id="GO:0000470">
    <property type="term" value="P:maturation of LSU-rRNA"/>
    <property type="evidence" value="ECO:0007669"/>
    <property type="project" value="TreeGrafter"/>
</dbReference>
<keyword evidence="3 4" id="KW-0539">Nucleus</keyword>
<dbReference type="PIRSF" id="PIRSF003352">
    <property type="entry name" value="MAK16"/>
    <property type="match status" value="1"/>
</dbReference>
<protein>
    <recommendedName>
        <fullName evidence="4">Protein MAK16 homolog</fullName>
    </recommendedName>
</protein>
<evidence type="ECO:0000256" key="5">
    <source>
        <dbReference type="SAM" id="MobiDB-lite"/>
    </source>
</evidence>
<dbReference type="EMBL" id="HBEM01012875">
    <property type="protein sequence ID" value="CAD8447171.1"/>
    <property type="molecule type" value="Transcribed_RNA"/>
</dbReference>
<dbReference type="GO" id="GO:0005730">
    <property type="term" value="C:nucleolus"/>
    <property type="evidence" value="ECO:0007669"/>
    <property type="project" value="UniProtKB-UniRule"/>
</dbReference>
<dbReference type="InterPro" id="IPR006958">
    <property type="entry name" value="Mak16"/>
</dbReference>
<comment type="similarity">
    <text evidence="2 4">Belongs to the MAK16 family.</text>
</comment>
<evidence type="ECO:0000256" key="3">
    <source>
        <dbReference type="ARBA" id="ARBA00023242"/>
    </source>
</evidence>
<accession>A0A7S0GXY9</accession>
<dbReference type="Gene3D" id="3.30.390.110">
    <property type="match status" value="1"/>
</dbReference>
<dbReference type="GO" id="GO:0000460">
    <property type="term" value="P:maturation of 5.8S rRNA"/>
    <property type="evidence" value="ECO:0007669"/>
    <property type="project" value="TreeGrafter"/>
</dbReference>
<dbReference type="FunFam" id="3.30.390.110:FF:000001">
    <property type="entry name" value="Protein MAK16 homolog"/>
    <property type="match status" value="1"/>
</dbReference>
<dbReference type="Pfam" id="PF04874">
    <property type="entry name" value="Mak16"/>
    <property type="match status" value="1"/>
</dbReference>
<organism evidence="7">
    <name type="scientific">Amorphochlora amoebiformis</name>
    <dbReference type="NCBI Taxonomy" id="1561963"/>
    <lineage>
        <taxon>Eukaryota</taxon>
        <taxon>Sar</taxon>
        <taxon>Rhizaria</taxon>
        <taxon>Cercozoa</taxon>
        <taxon>Chlorarachniophyceae</taxon>
        <taxon>Amorphochlora</taxon>
    </lineage>
</organism>
<reference evidence="7" key="1">
    <citation type="submission" date="2021-01" db="EMBL/GenBank/DDBJ databases">
        <authorList>
            <person name="Corre E."/>
            <person name="Pelletier E."/>
            <person name="Niang G."/>
            <person name="Scheremetjew M."/>
            <person name="Finn R."/>
            <person name="Kale V."/>
            <person name="Holt S."/>
            <person name="Cochrane G."/>
            <person name="Meng A."/>
            <person name="Brown T."/>
            <person name="Cohen L."/>
        </authorList>
    </citation>
    <scope>NUCLEOTIDE SEQUENCE</scope>
    <source>
        <strain evidence="7">CCMP2058</strain>
    </source>
</reference>
<comment type="subcellular location">
    <subcellularLocation>
        <location evidence="1">Nucleus</location>
    </subcellularLocation>
</comment>
<evidence type="ECO:0000256" key="4">
    <source>
        <dbReference type="PIRNR" id="PIRNR003352"/>
    </source>
</evidence>
<evidence type="ECO:0000256" key="1">
    <source>
        <dbReference type="ARBA" id="ARBA00004123"/>
    </source>
</evidence>
<evidence type="ECO:0000256" key="2">
    <source>
        <dbReference type="ARBA" id="ARBA00005514"/>
    </source>
</evidence>
<feature type="region of interest" description="Disordered" evidence="5">
    <location>
        <begin position="230"/>
        <end position="268"/>
    </location>
</feature>
<dbReference type="GO" id="GO:0030687">
    <property type="term" value="C:preribosome, large subunit precursor"/>
    <property type="evidence" value="ECO:0007669"/>
    <property type="project" value="TreeGrafter"/>
</dbReference>
<evidence type="ECO:0000259" key="6">
    <source>
        <dbReference type="Pfam" id="PF01778"/>
    </source>
</evidence>
<proteinExistence type="inferred from homology"/>
<dbReference type="AlphaFoldDB" id="A0A7S0GXY9"/>
<dbReference type="InterPro" id="IPR029004">
    <property type="entry name" value="Ribosomal_eL28/Mak16"/>
</dbReference>
<dbReference type="Pfam" id="PF01778">
    <property type="entry name" value="Ribosomal_L28e"/>
    <property type="match status" value="1"/>
</dbReference>
<name>A0A7S0GXY9_9EUKA</name>
<sequence>MQHDEVIWQVVNQNFCSFKVRTKTQGKDTQNFCRNEYNVTGLCNRQSCPLANSRYATIIEKEGWCYLYIKTIERAHSPKNLWERIKLPKNYAAALKMVDEHLEFFPKNLIHRNKQRLTKIHQYLIRMRKLKLKVTPKLVGAPKKIARREKRREQKAEKIALIDRAIKAELVQRFKSGLYGDIYNFSEKVYKDVLEEIAEETEDEKEDEKEYEDEGVGEVEYVEAYDDELEDEEDVEGLADLMNQGAGSKREASSSSSSKRGKRRRVELEVEQEFEAFATETEK</sequence>